<evidence type="ECO:0000256" key="1">
    <source>
        <dbReference type="SAM" id="SignalP"/>
    </source>
</evidence>
<proteinExistence type="predicted"/>
<feature type="chain" id="PRO_5040406149" evidence="1">
    <location>
        <begin position="20"/>
        <end position="174"/>
    </location>
</feature>
<organism evidence="2 3">
    <name type="scientific">Holothuria leucospilota</name>
    <name type="common">Black long sea cucumber</name>
    <name type="synonym">Mertensiothuria leucospilota</name>
    <dbReference type="NCBI Taxonomy" id="206669"/>
    <lineage>
        <taxon>Eukaryota</taxon>
        <taxon>Metazoa</taxon>
        <taxon>Echinodermata</taxon>
        <taxon>Eleutherozoa</taxon>
        <taxon>Echinozoa</taxon>
        <taxon>Holothuroidea</taxon>
        <taxon>Aspidochirotacea</taxon>
        <taxon>Aspidochirotida</taxon>
        <taxon>Holothuriidae</taxon>
        <taxon>Holothuria</taxon>
    </lineage>
</organism>
<reference evidence="2" key="1">
    <citation type="submission" date="2021-10" db="EMBL/GenBank/DDBJ databases">
        <title>Tropical sea cucumber genome reveals ecological adaptation and Cuvierian tubules defense mechanism.</title>
        <authorList>
            <person name="Chen T."/>
        </authorList>
    </citation>
    <scope>NUCLEOTIDE SEQUENCE</scope>
    <source>
        <strain evidence="2">Nanhai2018</strain>
        <tissue evidence="2">Muscle</tissue>
    </source>
</reference>
<protein>
    <submittedName>
        <fullName evidence="2">Uncharacterized protein</fullName>
    </submittedName>
</protein>
<keyword evidence="3" id="KW-1185">Reference proteome</keyword>
<dbReference type="EMBL" id="JAIZAY010000013">
    <property type="protein sequence ID" value="KAJ8030518.1"/>
    <property type="molecule type" value="Genomic_DNA"/>
</dbReference>
<comment type="caution">
    <text evidence="2">The sequence shown here is derived from an EMBL/GenBank/DDBJ whole genome shotgun (WGS) entry which is preliminary data.</text>
</comment>
<keyword evidence="1" id="KW-0732">Signal</keyword>
<feature type="signal peptide" evidence="1">
    <location>
        <begin position="1"/>
        <end position="19"/>
    </location>
</feature>
<sequence>MAIAVRTFILCYCVPLFTSKTFLGKAIIESRDGTPLFNASDVTGDGGGGGRATCEDALSSCEKRCKLGLRHEHGLQIPSHKLSPELGKKLCDALGVEVLSTEERSIFIEARVGGCDAYRKIDLGKICCTECSGPVTRKNGNGIYIMYIQDCRNDPSYLTTKCPPELHAGPLIVA</sequence>
<dbReference type="Proteomes" id="UP001152320">
    <property type="component" value="Chromosome 13"/>
</dbReference>
<dbReference type="AlphaFoldDB" id="A0A9Q1BPU7"/>
<gene>
    <name evidence="2" type="ORF">HOLleu_26965</name>
</gene>
<evidence type="ECO:0000313" key="3">
    <source>
        <dbReference type="Proteomes" id="UP001152320"/>
    </source>
</evidence>
<name>A0A9Q1BPU7_HOLLE</name>
<evidence type="ECO:0000313" key="2">
    <source>
        <dbReference type="EMBL" id="KAJ8030518.1"/>
    </source>
</evidence>
<accession>A0A9Q1BPU7</accession>